<dbReference type="InterPro" id="IPR027921">
    <property type="entry name" value="NOPCHAP1"/>
</dbReference>
<organism evidence="2 3">
    <name type="scientific">Lophiostoma macrostomum CBS 122681</name>
    <dbReference type="NCBI Taxonomy" id="1314788"/>
    <lineage>
        <taxon>Eukaryota</taxon>
        <taxon>Fungi</taxon>
        <taxon>Dikarya</taxon>
        <taxon>Ascomycota</taxon>
        <taxon>Pezizomycotina</taxon>
        <taxon>Dothideomycetes</taxon>
        <taxon>Pleosporomycetidae</taxon>
        <taxon>Pleosporales</taxon>
        <taxon>Lophiostomataceae</taxon>
        <taxon>Lophiostoma</taxon>
    </lineage>
</organism>
<reference evidence="2" key="1">
    <citation type="journal article" date="2020" name="Stud. Mycol.">
        <title>101 Dothideomycetes genomes: a test case for predicting lifestyles and emergence of pathogens.</title>
        <authorList>
            <person name="Haridas S."/>
            <person name="Albert R."/>
            <person name="Binder M."/>
            <person name="Bloem J."/>
            <person name="Labutti K."/>
            <person name="Salamov A."/>
            <person name="Andreopoulos B."/>
            <person name="Baker S."/>
            <person name="Barry K."/>
            <person name="Bills G."/>
            <person name="Bluhm B."/>
            <person name="Cannon C."/>
            <person name="Castanera R."/>
            <person name="Culley D."/>
            <person name="Daum C."/>
            <person name="Ezra D."/>
            <person name="Gonzalez J."/>
            <person name="Henrissat B."/>
            <person name="Kuo A."/>
            <person name="Liang C."/>
            <person name="Lipzen A."/>
            <person name="Lutzoni F."/>
            <person name="Magnuson J."/>
            <person name="Mondo S."/>
            <person name="Nolan M."/>
            <person name="Ohm R."/>
            <person name="Pangilinan J."/>
            <person name="Park H.-J."/>
            <person name="Ramirez L."/>
            <person name="Alfaro M."/>
            <person name="Sun H."/>
            <person name="Tritt A."/>
            <person name="Yoshinaga Y."/>
            <person name="Zwiers L.-H."/>
            <person name="Turgeon B."/>
            <person name="Goodwin S."/>
            <person name="Spatafora J."/>
            <person name="Crous P."/>
            <person name="Grigoriev I."/>
        </authorList>
    </citation>
    <scope>NUCLEOTIDE SEQUENCE</scope>
    <source>
        <strain evidence="2">CBS 122681</strain>
    </source>
</reference>
<name>A0A6A6TI07_9PLEO</name>
<evidence type="ECO:0000256" key="1">
    <source>
        <dbReference type="SAM" id="MobiDB-lite"/>
    </source>
</evidence>
<feature type="region of interest" description="Disordered" evidence="1">
    <location>
        <begin position="1"/>
        <end position="97"/>
    </location>
</feature>
<protein>
    <submittedName>
        <fullName evidence="2">Uncharacterized protein</fullName>
    </submittedName>
</protein>
<dbReference type="PANTHER" id="PTHR38489">
    <property type="entry name" value="HISTONE CHAPERONE DOMAIN-CONTAINING PROTEIN"/>
    <property type="match status" value="1"/>
</dbReference>
<feature type="compositionally biased region" description="Basic and acidic residues" evidence="1">
    <location>
        <begin position="120"/>
        <end position="139"/>
    </location>
</feature>
<evidence type="ECO:0000313" key="2">
    <source>
        <dbReference type="EMBL" id="KAF2659635.1"/>
    </source>
</evidence>
<dbReference type="Pfam" id="PF15370">
    <property type="entry name" value="NOPCHAP1"/>
    <property type="match status" value="1"/>
</dbReference>
<accession>A0A6A6TI07</accession>
<dbReference type="GO" id="GO:0000492">
    <property type="term" value="P:box C/D snoRNP assembly"/>
    <property type="evidence" value="ECO:0007669"/>
    <property type="project" value="InterPro"/>
</dbReference>
<feature type="non-terminal residue" evidence="2">
    <location>
        <position position="191"/>
    </location>
</feature>
<dbReference type="PANTHER" id="PTHR38489:SF1">
    <property type="entry name" value="HISTONE CHAPERONE DOMAIN-CONTAINING PROTEIN"/>
    <property type="match status" value="1"/>
</dbReference>
<dbReference type="AlphaFoldDB" id="A0A6A6TI07"/>
<feature type="compositionally biased region" description="Basic and acidic residues" evidence="1">
    <location>
        <begin position="175"/>
        <end position="184"/>
    </location>
</feature>
<keyword evidence="3" id="KW-1185">Reference proteome</keyword>
<gene>
    <name evidence="2" type="ORF">K491DRAFT_564385</name>
</gene>
<sequence>SEPSISDESALIPTSVSDDSTEASEVDSDSDSDISESSEDPSSDSSSEEESEPDIETDSASDVTATDREDGVTNLRANRGKKPKMKISQAELGSDLRPFLKDFLPQLKAANEELEAAKRAGTLKEKTIEDDGDEQDRGGRQYIEMDLGLGVLEEQHPDADGDSSSSESDSDEDRVDTQKPKDIMGKLMGRK</sequence>
<proteinExistence type="predicted"/>
<dbReference type="EMBL" id="MU004305">
    <property type="protein sequence ID" value="KAF2659635.1"/>
    <property type="molecule type" value="Genomic_DNA"/>
</dbReference>
<evidence type="ECO:0000313" key="3">
    <source>
        <dbReference type="Proteomes" id="UP000799324"/>
    </source>
</evidence>
<feature type="region of interest" description="Disordered" evidence="1">
    <location>
        <begin position="120"/>
        <end position="191"/>
    </location>
</feature>
<feature type="compositionally biased region" description="Acidic residues" evidence="1">
    <location>
        <begin position="19"/>
        <end position="59"/>
    </location>
</feature>
<feature type="non-terminal residue" evidence="2">
    <location>
        <position position="1"/>
    </location>
</feature>
<dbReference type="Proteomes" id="UP000799324">
    <property type="component" value="Unassembled WGS sequence"/>
</dbReference>
<dbReference type="OrthoDB" id="1112980at2759"/>